<accession>A0A8H7HJT2</accession>
<sequence>MPAVCNNPTVATNTSCLEPPAMVGCKKKHQTKNKKLGLIKHLIPVGKEKDFDWCWNELINIAPYLLNLVTSCNAVDLIEMMFDYAKTTSSAKDNSKFRNGAPSWRTWTPSLPKGKKGQGFAHPECQRMLCPISFPFGGRARDVFVLKKSPPATHHVWPQCSYAGYIKSPGQGFLQSGLMKQGALSIMHLLSEAEKLEDNGGIDHGTRPGFAKTHAITQVMHPFLAYIATLLQYLLSDKPAFCISGSFNYGQYYTDIPEYLDDPTFQAATDELLEWWDKYIAVALFVILF</sequence>
<proteinExistence type="predicted"/>
<feature type="non-terminal residue" evidence="1">
    <location>
        <position position="289"/>
    </location>
</feature>
<organism evidence="1 2">
    <name type="scientific">Rhizoctonia solani</name>
    <dbReference type="NCBI Taxonomy" id="456999"/>
    <lineage>
        <taxon>Eukaryota</taxon>
        <taxon>Fungi</taxon>
        <taxon>Dikarya</taxon>
        <taxon>Basidiomycota</taxon>
        <taxon>Agaricomycotina</taxon>
        <taxon>Agaricomycetes</taxon>
        <taxon>Cantharellales</taxon>
        <taxon>Ceratobasidiaceae</taxon>
        <taxon>Rhizoctonia</taxon>
    </lineage>
</organism>
<dbReference type="Pfam" id="PF20414">
    <property type="entry name" value="DUF6698"/>
    <property type="match status" value="1"/>
</dbReference>
<reference evidence="1" key="1">
    <citation type="submission" date="2020-09" db="EMBL/GenBank/DDBJ databases">
        <title>Comparative genome analyses of four rice-infecting Rhizoctonia solani isolates reveal extensive enrichment of homogalacturonan modification genes.</title>
        <authorList>
            <person name="Lee D.-Y."/>
            <person name="Jeon J."/>
            <person name="Kim K.-T."/>
            <person name="Cheong K."/>
            <person name="Song H."/>
            <person name="Choi G."/>
            <person name="Ko J."/>
            <person name="Opiyo S.O."/>
            <person name="Zuo S."/>
            <person name="Madhav S."/>
            <person name="Lee Y.-H."/>
            <person name="Wang G.-L."/>
        </authorList>
    </citation>
    <scope>NUCLEOTIDE SEQUENCE</scope>
    <source>
        <strain evidence="1">AG1-IA WGL</strain>
    </source>
</reference>
<dbReference type="OrthoDB" id="3160134at2759"/>
<dbReference type="EMBL" id="JACYCD010000586">
    <property type="protein sequence ID" value="KAF8690393.1"/>
    <property type="molecule type" value="Genomic_DNA"/>
</dbReference>
<comment type="caution">
    <text evidence="1">The sequence shown here is derived from an EMBL/GenBank/DDBJ whole genome shotgun (WGS) entry which is preliminary data.</text>
</comment>
<name>A0A8H7HJT2_9AGAM</name>
<dbReference type="InterPro" id="IPR046521">
    <property type="entry name" value="DUF6698"/>
</dbReference>
<protein>
    <submittedName>
        <fullName evidence="1">Uncharacterized protein</fullName>
    </submittedName>
</protein>
<dbReference type="Proteomes" id="UP000602905">
    <property type="component" value="Unassembled WGS sequence"/>
</dbReference>
<gene>
    <name evidence="1" type="ORF">RHS03_08904</name>
</gene>
<evidence type="ECO:0000313" key="2">
    <source>
        <dbReference type="Proteomes" id="UP000602905"/>
    </source>
</evidence>
<dbReference type="AlphaFoldDB" id="A0A8H7HJT2"/>
<evidence type="ECO:0000313" key="1">
    <source>
        <dbReference type="EMBL" id="KAF8690393.1"/>
    </source>
</evidence>